<dbReference type="Gene3D" id="3.40.50.720">
    <property type="entry name" value="NAD(P)-binding Rossmann-like Domain"/>
    <property type="match status" value="1"/>
</dbReference>
<dbReference type="EMBL" id="FUZF01000009">
    <property type="protein sequence ID" value="SKB76528.1"/>
    <property type="molecule type" value="Genomic_DNA"/>
</dbReference>
<dbReference type="RefSeq" id="WP_079643159.1">
    <property type="nucleotide sequence ID" value="NZ_FUZF01000009.1"/>
</dbReference>
<dbReference type="PANTHER" id="PTHR43818">
    <property type="entry name" value="BCDNA.GH03377"/>
    <property type="match status" value="1"/>
</dbReference>
<dbReference type="InterPro" id="IPR036291">
    <property type="entry name" value="NAD(P)-bd_dom_sf"/>
</dbReference>
<keyword evidence="3" id="KW-1185">Reference proteome</keyword>
<dbReference type="InterPro" id="IPR050463">
    <property type="entry name" value="Gfo/Idh/MocA_oxidrdct_glycsds"/>
</dbReference>
<dbReference type="PANTHER" id="PTHR43818:SF9">
    <property type="entry name" value="HYPOTHETICAL OXIDOREDUCTASE"/>
    <property type="match status" value="1"/>
</dbReference>
<evidence type="ECO:0000313" key="2">
    <source>
        <dbReference type="EMBL" id="SKB76528.1"/>
    </source>
</evidence>
<dbReference type="SUPFAM" id="SSF51735">
    <property type="entry name" value="NAD(P)-binding Rossmann-fold domains"/>
    <property type="match status" value="1"/>
</dbReference>
<evidence type="ECO:0000259" key="1">
    <source>
        <dbReference type="Pfam" id="PF01408"/>
    </source>
</evidence>
<dbReference type="Pfam" id="PF01408">
    <property type="entry name" value="GFO_IDH_MocA"/>
    <property type="match status" value="1"/>
</dbReference>
<protein>
    <submittedName>
        <fullName evidence="2">Oxidoreductase family, NAD-binding Rossmann fold</fullName>
    </submittedName>
</protein>
<proteinExistence type="predicted"/>
<name>A0A1T5DXG0_9SPHI</name>
<feature type="domain" description="Gfo/Idh/MocA-like oxidoreductase N-terminal" evidence="1">
    <location>
        <begin position="34"/>
        <end position="161"/>
    </location>
</feature>
<organism evidence="2 3">
    <name type="scientific">Sphingobacterium nematocida</name>
    <dbReference type="NCBI Taxonomy" id="1513896"/>
    <lineage>
        <taxon>Bacteria</taxon>
        <taxon>Pseudomonadati</taxon>
        <taxon>Bacteroidota</taxon>
        <taxon>Sphingobacteriia</taxon>
        <taxon>Sphingobacteriales</taxon>
        <taxon>Sphingobacteriaceae</taxon>
        <taxon>Sphingobacterium</taxon>
    </lineage>
</organism>
<dbReference type="OrthoDB" id="1408251at2"/>
<evidence type="ECO:0000313" key="3">
    <source>
        <dbReference type="Proteomes" id="UP000190150"/>
    </source>
</evidence>
<dbReference type="Proteomes" id="UP000190150">
    <property type="component" value="Unassembled WGS sequence"/>
</dbReference>
<accession>A0A1T5DXG0</accession>
<dbReference type="AlphaFoldDB" id="A0A1T5DXG0"/>
<sequence>MDRKTFLLSLSAVGVGLSLNAAHMKPGKRKKLTKIGIIGLDSTHAMAFTKAINAASQQNGFAVVAAYPFGSRTVELSKERIPKFTEEMKGIGVSIVQSITELLERVDVVLLETNDGNLHVQQALEVIRTGKPLFIDKPIANSYQGALRIFEEAKRYNCPVFSSSSLRYIDGLEALDKRQIVGVDVYSPAHKEASHKDLYWYGIHGVEMLVALMGPNCVSVQTTEVEGTSIYTGVWADGRCGVLRGIREGKEDFGGTVYLKDEIVRLGNFKGYQPLLEKILSFFETGISPVPQEETLAICAFIDAAEKSKNKGGKVIRL</sequence>
<gene>
    <name evidence="2" type="ORF">SAMN05660841_02226</name>
</gene>
<reference evidence="3" key="1">
    <citation type="submission" date="2017-02" db="EMBL/GenBank/DDBJ databases">
        <authorList>
            <person name="Varghese N."/>
            <person name="Submissions S."/>
        </authorList>
    </citation>
    <scope>NUCLEOTIDE SEQUENCE [LARGE SCALE GENOMIC DNA]</scope>
    <source>
        <strain evidence="3">DSM 24091</strain>
    </source>
</reference>
<dbReference type="GO" id="GO:0000166">
    <property type="term" value="F:nucleotide binding"/>
    <property type="evidence" value="ECO:0007669"/>
    <property type="project" value="InterPro"/>
</dbReference>
<dbReference type="STRING" id="1513896.SAMN05660841_02226"/>
<dbReference type="InterPro" id="IPR000683">
    <property type="entry name" value="Gfo/Idh/MocA-like_OxRdtase_N"/>
</dbReference>